<name>A0ABV6QVL0_9ACTN</name>
<dbReference type="GO" id="GO:0016746">
    <property type="term" value="F:acyltransferase activity"/>
    <property type="evidence" value="ECO:0007669"/>
    <property type="project" value="UniProtKB-KW"/>
</dbReference>
<gene>
    <name evidence="2" type="ORF">ACFFGN_31650</name>
</gene>
<dbReference type="InterPro" id="IPR016181">
    <property type="entry name" value="Acyl_CoA_acyltransferase"/>
</dbReference>
<accession>A0ABV6QVL0</accession>
<keyword evidence="3" id="KW-1185">Reference proteome</keyword>
<dbReference type="Pfam" id="PF13302">
    <property type="entry name" value="Acetyltransf_3"/>
    <property type="match status" value="1"/>
</dbReference>
<keyword evidence="2" id="KW-0012">Acyltransferase</keyword>
<dbReference type="EC" id="2.3.-.-" evidence="2"/>
<dbReference type="SUPFAM" id="SSF55729">
    <property type="entry name" value="Acyl-CoA N-acyltransferases (Nat)"/>
    <property type="match status" value="1"/>
</dbReference>
<feature type="domain" description="N-acetyltransferase" evidence="1">
    <location>
        <begin position="4"/>
        <end position="151"/>
    </location>
</feature>
<reference evidence="2 3" key="1">
    <citation type="submission" date="2024-09" db="EMBL/GenBank/DDBJ databases">
        <authorList>
            <person name="Sun Q."/>
            <person name="Mori K."/>
        </authorList>
    </citation>
    <scope>NUCLEOTIDE SEQUENCE [LARGE SCALE GENOMIC DNA]</scope>
    <source>
        <strain evidence="2 3">CGMCC 1.15906</strain>
    </source>
</reference>
<dbReference type="Proteomes" id="UP001589890">
    <property type="component" value="Unassembled WGS sequence"/>
</dbReference>
<dbReference type="InterPro" id="IPR051531">
    <property type="entry name" value="N-acetyltransferase"/>
</dbReference>
<organism evidence="2 3">
    <name type="scientific">Kribbella deserti</name>
    <dbReference type="NCBI Taxonomy" id="1926257"/>
    <lineage>
        <taxon>Bacteria</taxon>
        <taxon>Bacillati</taxon>
        <taxon>Actinomycetota</taxon>
        <taxon>Actinomycetes</taxon>
        <taxon>Propionibacteriales</taxon>
        <taxon>Kribbellaceae</taxon>
        <taxon>Kribbella</taxon>
    </lineage>
</organism>
<dbReference type="PROSITE" id="PS51186">
    <property type="entry name" value="GNAT"/>
    <property type="match status" value="1"/>
</dbReference>
<protein>
    <submittedName>
        <fullName evidence="2">GNAT family N-acetyltransferase</fullName>
        <ecNumber evidence="2">2.3.-.-</ecNumber>
    </submittedName>
</protein>
<comment type="caution">
    <text evidence="2">The sequence shown here is derived from an EMBL/GenBank/DDBJ whole genome shotgun (WGS) entry which is preliminary data.</text>
</comment>
<dbReference type="RefSeq" id="WP_380055386.1">
    <property type="nucleotide sequence ID" value="NZ_JBHLTC010000040.1"/>
</dbReference>
<dbReference type="InterPro" id="IPR000182">
    <property type="entry name" value="GNAT_dom"/>
</dbReference>
<evidence type="ECO:0000313" key="3">
    <source>
        <dbReference type="Proteomes" id="UP001589890"/>
    </source>
</evidence>
<evidence type="ECO:0000313" key="2">
    <source>
        <dbReference type="EMBL" id="MFC0628666.1"/>
    </source>
</evidence>
<dbReference type="Gene3D" id="3.40.630.30">
    <property type="match status" value="1"/>
</dbReference>
<proteinExistence type="predicted"/>
<sequence>MTTVALRPVEDDDIEIFHRYESDPVASERAAFPAREHDRFVKHWAKIRADPSVNLRTVLVDSEVAGNIVEWEQDEQHWLGYWFGRAFWGRGVGSTALRLFLDEIPIRPLYADPAEQNVGSVRLLEKVGFQRVPPEQQPPPEDGIQYVLHVLGSPDDRPSDST</sequence>
<keyword evidence="2" id="KW-0808">Transferase</keyword>
<dbReference type="PANTHER" id="PTHR43792">
    <property type="entry name" value="GNAT FAMILY, PUTATIVE (AFU_ORTHOLOGUE AFUA_3G00765)-RELATED-RELATED"/>
    <property type="match status" value="1"/>
</dbReference>
<evidence type="ECO:0000259" key="1">
    <source>
        <dbReference type="PROSITE" id="PS51186"/>
    </source>
</evidence>
<dbReference type="EMBL" id="JBHLTC010000040">
    <property type="protein sequence ID" value="MFC0628666.1"/>
    <property type="molecule type" value="Genomic_DNA"/>
</dbReference>